<comment type="caution">
    <text evidence="1">The sequence shown here is derived from an EMBL/GenBank/DDBJ whole genome shotgun (WGS) entry which is preliminary data.</text>
</comment>
<dbReference type="InterPro" id="IPR015655">
    <property type="entry name" value="PP2C"/>
</dbReference>
<protein>
    <submittedName>
        <fullName evidence="1">Protein phosphatase 2C domain-containing protein</fullName>
    </submittedName>
</protein>
<reference evidence="1" key="1">
    <citation type="submission" date="2022-11" db="EMBL/GenBank/DDBJ databases">
        <title>Minimal conservation of predation-associated metabolite biosynthetic gene clusters underscores biosynthetic potential of Myxococcota including descriptions for ten novel species: Archangium lansinium sp. nov., Myxococcus landrumus sp. nov., Nannocystis bai.</title>
        <authorList>
            <person name="Ahearne A."/>
            <person name="Stevens C."/>
            <person name="Phillips K."/>
        </authorList>
    </citation>
    <scope>NUCLEOTIDE SEQUENCE</scope>
    <source>
        <strain evidence="1">Na p29</strain>
    </source>
</reference>
<organism evidence="1 2">
    <name type="scientific">Nannocystis pusilla</name>
    <dbReference type="NCBI Taxonomy" id="889268"/>
    <lineage>
        <taxon>Bacteria</taxon>
        <taxon>Pseudomonadati</taxon>
        <taxon>Myxococcota</taxon>
        <taxon>Polyangia</taxon>
        <taxon>Nannocystales</taxon>
        <taxon>Nannocystaceae</taxon>
        <taxon>Nannocystis</taxon>
    </lineage>
</organism>
<dbReference type="SMART" id="SM00332">
    <property type="entry name" value="PP2Cc"/>
    <property type="match status" value="1"/>
</dbReference>
<dbReference type="PROSITE" id="PS51746">
    <property type="entry name" value="PPM_2"/>
    <property type="match status" value="1"/>
</dbReference>
<dbReference type="InterPro" id="IPR036457">
    <property type="entry name" value="PPM-type-like_dom_sf"/>
</dbReference>
<keyword evidence="2" id="KW-1185">Reference proteome</keyword>
<evidence type="ECO:0000313" key="1">
    <source>
        <dbReference type="EMBL" id="MCY1012225.1"/>
    </source>
</evidence>
<evidence type="ECO:0000313" key="2">
    <source>
        <dbReference type="Proteomes" id="UP001150924"/>
    </source>
</evidence>
<name>A0A9X3EZ90_9BACT</name>
<dbReference type="RefSeq" id="WP_096328098.1">
    <property type="nucleotide sequence ID" value="NZ_CP185339.1"/>
</dbReference>
<dbReference type="GO" id="GO:0004722">
    <property type="term" value="F:protein serine/threonine phosphatase activity"/>
    <property type="evidence" value="ECO:0007669"/>
    <property type="project" value="InterPro"/>
</dbReference>
<proteinExistence type="predicted"/>
<dbReference type="AlphaFoldDB" id="A0A9X3EZ90"/>
<dbReference type="SMART" id="SM00331">
    <property type="entry name" value="PP2C_SIG"/>
    <property type="match status" value="1"/>
</dbReference>
<dbReference type="CDD" id="cd00143">
    <property type="entry name" value="PP2Cc"/>
    <property type="match status" value="1"/>
</dbReference>
<dbReference type="InterPro" id="IPR001932">
    <property type="entry name" value="PPM-type_phosphatase-like_dom"/>
</dbReference>
<accession>A0A9X3EZ90</accession>
<dbReference type="Proteomes" id="UP001150924">
    <property type="component" value="Unassembled WGS sequence"/>
</dbReference>
<dbReference type="SUPFAM" id="SSF81606">
    <property type="entry name" value="PP2C-like"/>
    <property type="match status" value="1"/>
</dbReference>
<dbReference type="Gene3D" id="3.60.40.10">
    <property type="entry name" value="PPM-type phosphatase domain"/>
    <property type="match status" value="1"/>
</dbReference>
<dbReference type="Pfam" id="PF13672">
    <property type="entry name" value="PP2C_2"/>
    <property type="match status" value="1"/>
</dbReference>
<dbReference type="PANTHER" id="PTHR47992">
    <property type="entry name" value="PROTEIN PHOSPHATASE"/>
    <property type="match status" value="1"/>
</dbReference>
<dbReference type="EMBL" id="JAPNKE010000002">
    <property type="protein sequence ID" value="MCY1012225.1"/>
    <property type="molecule type" value="Genomic_DNA"/>
</dbReference>
<sequence length="272" mass="29448">MRLIAWASTDVGRVRMANEDSFLVDSSLGLYLVADGMGGHAGGAHASAMCADVVNKVVRRGMARLHGMPQQAWSEAIAEILQASASEASARIYDQAQQDRSLHGMGTTLTGILFHGDRGYVVHVGDSRAYLLRSAMACQLTTDHSWLNEQVLAGLITEEEAQESDLKHIITRSVGFERLVEADIVPVNVNLGDVYLLCSDGFANYVSLDELAALARDNLYSELPQVCTELALERGGDDNITVVVVLACNDHDERHAVRQLSKTATDTLPSLP</sequence>
<gene>
    <name evidence="1" type="ORF">OV079_43150</name>
</gene>